<dbReference type="Gene3D" id="3.40.50.2000">
    <property type="entry name" value="Glycogen Phosphorylase B"/>
    <property type="match status" value="1"/>
</dbReference>
<evidence type="ECO:0000313" key="2">
    <source>
        <dbReference type="Proteomes" id="UP000037800"/>
    </source>
</evidence>
<dbReference type="PANTHER" id="PTHR30160">
    <property type="entry name" value="TETRAACYLDISACCHARIDE 4'-KINASE-RELATED"/>
    <property type="match status" value="1"/>
</dbReference>
<dbReference type="InterPro" id="IPR051199">
    <property type="entry name" value="LPS_LOS_Heptosyltrfase"/>
</dbReference>
<proteinExistence type="predicted"/>
<name>A0AAW3J533_9HELI</name>
<dbReference type="AlphaFoldDB" id="A0AAW3J533"/>
<reference evidence="1 2" key="1">
    <citation type="submission" date="2014-06" db="EMBL/GenBank/DDBJ databases">
        <title>Helicobacter pullorum isolates in fresh chicken meat - phenotypic and genotypic features.</title>
        <authorList>
            <person name="Borges V."/>
            <person name="Santos A."/>
            <person name="Correia C.B."/>
            <person name="Saraiva M."/>
            <person name="Menard A."/>
            <person name="Vieira L."/>
            <person name="Sampaio D.A."/>
            <person name="Gomes J.P."/>
            <person name="Oleastro M."/>
        </authorList>
    </citation>
    <scope>NUCLEOTIDE SEQUENCE [LARGE SCALE GENOMIC DNA]</scope>
    <source>
        <strain evidence="1 2">229336/12</strain>
    </source>
</reference>
<feature type="non-terminal residue" evidence="1">
    <location>
        <position position="1"/>
    </location>
</feature>
<sequence>IRIINPYWKQDKNRVILGALRLVRALNKKHYNKNIQKVPLSKAKIITSRENKVFVDLKMQRLGANSYDKIIGISPFGKSSSRGNANFSIEEWVEITKFLAKKYQNYFFVLMNYEGNPIGIEGLSEINSGVFVNNKDLLNLVELIGRLDLLLSVDTSNVHIADNLQIPTLEIIRQSEAKKWGGGSYGGVCEQIILPKEWKSNSKYYQNLFIQKSQELLENL</sequence>
<dbReference type="Proteomes" id="UP000037800">
    <property type="component" value="Unassembled WGS sequence"/>
</dbReference>
<evidence type="ECO:0008006" key="3">
    <source>
        <dbReference type="Google" id="ProtNLM"/>
    </source>
</evidence>
<comment type="caution">
    <text evidence="1">The sequence shown here is derived from an EMBL/GenBank/DDBJ whole genome shotgun (WGS) entry which is preliminary data.</text>
</comment>
<evidence type="ECO:0000313" key="1">
    <source>
        <dbReference type="EMBL" id="KPH50257.1"/>
    </source>
</evidence>
<dbReference type="GO" id="GO:0008713">
    <property type="term" value="F:ADP-heptose-lipopolysaccharide heptosyltransferase activity"/>
    <property type="evidence" value="ECO:0007669"/>
    <property type="project" value="TreeGrafter"/>
</dbReference>
<accession>A0AAW3J533</accession>
<dbReference type="RefSeq" id="WP_060663088.1">
    <property type="nucleotide sequence ID" value="NZ_JNUR01000021.1"/>
</dbReference>
<protein>
    <recommendedName>
        <fullName evidence="3">Heptosyltransferase</fullName>
    </recommendedName>
</protein>
<gene>
    <name evidence="1" type="ORF">HPU229336_03490</name>
</gene>
<dbReference type="GO" id="GO:0005829">
    <property type="term" value="C:cytosol"/>
    <property type="evidence" value="ECO:0007669"/>
    <property type="project" value="TreeGrafter"/>
</dbReference>
<dbReference type="EMBL" id="JNUR01000021">
    <property type="protein sequence ID" value="KPH50257.1"/>
    <property type="molecule type" value="Genomic_DNA"/>
</dbReference>
<dbReference type="GO" id="GO:0009244">
    <property type="term" value="P:lipopolysaccharide core region biosynthetic process"/>
    <property type="evidence" value="ECO:0007669"/>
    <property type="project" value="TreeGrafter"/>
</dbReference>
<organism evidence="1 2">
    <name type="scientific">Helicobacter pullorum</name>
    <dbReference type="NCBI Taxonomy" id="35818"/>
    <lineage>
        <taxon>Bacteria</taxon>
        <taxon>Pseudomonadati</taxon>
        <taxon>Campylobacterota</taxon>
        <taxon>Epsilonproteobacteria</taxon>
        <taxon>Campylobacterales</taxon>
        <taxon>Helicobacteraceae</taxon>
        <taxon>Helicobacter</taxon>
    </lineage>
</organism>
<dbReference type="SUPFAM" id="SSF53756">
    <property type="entry name" value="UDP-Glycosyltransferase/glycogen phosphorylase"/>
    <property type="match status" value="1"/>
</dbReference>